<evidence type="ECO:0000313" key="1">
    <source>
        <dbReference type="EMBL" id="GLH95735.1"/>
    </source>
</evidence>
<organism evidence="1 2">
    <name type="scientific">Phytohabitans aurantiacus</name>
    <dbReference type="NCBI Taxonomy" id="3016789"/>
    <lineage>
        <taxon>Bacteria</taxon>
        <taxon>Bacillati</taxon>
        <taxon>Actinomycetota</taxon>
        <taxon>Actinomycetes</taxon>
        <taxon>Micromonosporales</taxon>
        <taxon>Micromonosporaceae</taxon>
    </lineage>
</organism>
<proteinExistence type="predicted"/>
<protein>
    <submittedName>
        <fullName evidence="1">Hydrolase</fullName>
    </submittedName>
</protein>
<dbReference type="PANTHER" id="PTHR43434">
    <property type="entry name" value="PHOSPHOGLYCOLATE PHOSPHATASE"/>
    <property type="match status" value="1"/>
</dbReference>
<dbReference type="RefSeq" id="WP_281892784.1">
    <property type="nucleotide sequence ID" value="NZ_BSDI01000004.1"/>
</dbReference>
<keyword evidence="1" id="KW-0378">Hydrolase</keyword>
<dbReference type="NCBIfam" id="TIGR01509">
    <property type="entry name" value="HAD-SF-IA-v3"/>
    <property type="match status" value="1"/>
</dbReference>
<reference evidence="1" key="1">
    <citation type="submission" date="2022-12" db="EMBL/GenBank/DDBJ databases">
        <title>New Phytohabitans aurantiacus sp. RD004123 nov., an actinomycete isolated from soil.</title>
        <authorList>
            <person name="Triningsih D.W."/>
            <person name="Harunari E."/>
            <person name="Igarashi Y."/>
        </authorList>
    </citation>
    <scope>NUCLEOTIDE SEQUENCE</scope>
    <source>
        <strain evidence="1">RD004123</strain>
    </source>
</reference>
<dbReference type="PANTHER" id="PTHR43434:SF1">
    <property type="entry name" value="PHOSPHOGLYCOLATE PHOSPHATASE"/>
    <property type="match status" value="1"/>
</dbReference>
<comment type="caution">
    <text evidence="1">The sequence shown here is derived from an EMBL/GenBank/DDBJ whole genome shotgun (WGS) entry which is preliminary data.</text>
</comment>
<dbReference type="SUPFAM" id="SSF56784">
    <property type="entry name" value="HAD-like"/>
    <property type="match status" value="1"/>
</dbReference>
<dbReference type="Proteomes" id="UP001144280">
    <property type="component" value="Unassembled WGS sequence"/>
</dbReference>
<dbReference type="InterPro" id="IPR036412">
    <property type="entry name" value="HAD-like_sf"/>
</dbReference>
<evidence type="ECO:0000313" key="2">
    <source>
        <dbReference type="Proteomes" id="UP001144280"/>
    </source>
</evidence>
<dbReference type="Pfam" id="PF00702">
    <property type="entry name" value="Hydrolase"/>
    <property type="match status" value="1"/>
</dbReference>
<gene>
    <name evidence="1" type="ORF">Pa4123_10070</name>
</gene>
<dbReference type="InterPro" id="IPR050155">
    <property type="entry name" value="HAD-like_hydrolase_sf"/>
</dbReference>
<sequence length="223" mass="23439">MMADLAAVVARARYILLDFDGPVCSVFANHAASGVAADLRRVLVDEGVGIPEALLTETDPLEVVRYTATVRRPGLTRRIEEALTAAELTAIGSAEPTPYAREVIVAAHRAGRRVAIVSNNSAAAVRAYLAARRLDDYVYPVVGRAFADPGRMKPNPAPVLAALDELAADPDACVMVGDSTSDIDAARAAGVAAIGYANKPGKRTRLAKADVLMDSMAELATKL</sequence>
<dbReference type="InterPro" id="IPR006439">
    <property type="entry name" value="HAD-SF_hydro_IA"/>
</dbReference>
<accession>A0ABQ5QN86</accession>
<dbReference type="NCBIfam" id="TIGR01549">
    <property type="entry name" value="HAD-SF-IA-v1"/>
    <property type="match status" value="1"/>
</dbReference>
<name>A0ABQ5QN86_9ACTN</name>
<keyword evidence="2" id="KW-1185">Reference proteome</keyword>
<dbReference type="Gene3D" id="3.40.50.1000">
    <property type="entry name" value="HAD superfamily/HAD-like"/>
    <property type="match status" value="1"/>
</dbReference>
<dbReference type="GO" id="GO:0016787">
    <property type="term" value="F:hydrolase activity"/>
    <property type="evidence" value="ECO:0007669"/>
    <property type="project" value="UniProtKB-KW"/>
</dbReference>
<dbReference type="EMBL" id="BSDI01000004">
    <property type="protein sequence ID" value="GLH95735.1"/>
    <property type="molecule type" value="Genomic_DNA"/>
</dbReference>
<dbReference type="InterPro" id="IPR023214">
    <property type="entry name" value="HAD_sf"/>
</dbReference>